<dbReference type="Gene3D" id="3.40.50.880">
    <property type="match status" value="1"/>
</dbReference>
<sequence>MKKILLLLADGFEAYEASVFTDVLGWNQFEGDGSTRVISAGLRPQLQATWNFKVTPEKLLEEIDLHEFDALAIPGGFEEANFYEDAFSEAFQAVIQHFDRHKKPIASICVASLALAHSGILHNRRATTYSHPESKRLGQLASYGVQISHDRIVADGHVITSSNPGTALEVAFMLLEMLTSKENAEKIKELMGCS</sequence>
<evidence type="ECO:0000259" key="1">
    <source>
        <dbReference type="Pfam" id="PF01965"/>
    </source>
</evidence>
<name>A0ABR5AU49_BACBA</name>
<dbReference type="InterPro" id="IPR029062">
    <property type="entry name" value="Class_I_gatase-like"/>
</dbReference>
<keyword evidence="3" id="KW-1185">Reference proteome</keyword>
<dbReference type="CDD" id="cd03135">
    <property type="entry name" value="GATase1_DJ-1"/>
    <property type="match status" value="1"/>
</dbReference>
<gene>
    <name evidence="2" type="ORF">SD77_0825</name>
</gene>
<evidence type="ECO:0000313" key="3">
    <source>
        <dbReference type="Proteomes" id="UP000031982"/>
    </source>
</evidence>
<dbReference type="InterPro" id="IPR050325">
    <property type="entry name" value="Prot/Nucl_acid_deglycase"/>
</dbReference>
<protein>
    <submittedName>
        <fullName evidence="2">ThiJ/pfpI family protein</fullName>
    </submittedName>
</protein>
<dbReference type="EMBL" id="JXLP01000010">
    <property type="protein sequence ID" value="KIL78224.1"/>
    <property type="molecule type" value="Genomic_DNA"/>
</dbReference>
<dbReference type="Proteomes" id="UP000031982">
    <property type="component" value="Unassembled WGS sequence"/>
</dbReference>
<proteinExistence type="predicted"/>
<evidence type="ECO:0000313" key="2">
    <source>
        <dbReference type="EMBL" id="KIL78224.1"/>
    </source>
</evidence>
<dbReference type="PANTHER" id="PTHR48094:SF5">
    <property type="entry name" value="PROTEIN DJ-1 HOMOLOG"/>
    <property type="match status" value="1"/>
</dbReference>
<dbReference type="Pfam" id="PF01965">
    <property type="entry name" value="DJ-1_PfpI"/>
    <property type="match status" value="1"/>
</dbReference>
<organism evidence="2 3">
    <name type="scientific">Bacillus badius</name>
    <dbReference type="NCBI Taxonomy" id="1455"/>
    <lineage>
        <taxon>Bacteria</taxon>
        <taxon>Bacillati</taxon>
        <taxon>Bacillota</taxon>
        <taxon>Bacilli</taxon>
        <taxon>Bacillales</taxon>
        <taxon>Bacillaceae</taxon>
        <taxon>Pseudobacillus</taxon>
    </lineage>
</organism>
<dbReference type="InterPro" id="IPR002818">
    <property type="entry name" value="DJ-1/PfpI"/>
</dbReference>
<reference evidence="2 3" key="1">
    <citation type="submission" date="2015-01" db="EMBL/GenBank/DDBJ databases">
        <title>Genome Assembly of Bacillus badius MTCC 1458.</title>
        <authorList>
            <person name="Verma A."/>
            <person name="Khatri I."/>
            <person name="Mual P."/>
            <person name="Subramanian S."/>
            <person name="Krishnamurthi S."/>
        </authorList>
    </citation>
    <scope>NUCLEOTIDE SEQUENCE [LARGE SCALE GENOMIC DNA]</scope>
    <source>
        <strain evidence="2 3">MTCC 1458</strain>
    </source>
</reference>
<comment type="caution">
    <text evidence="2">The sequence shown here is derived from an EMBL/GenBank/DDBJ whole genome shotgun (WGS) entry which is preliminary data.</text>
</comment>
<accession>A0ABR5AU49</accession>
<dbReference type="RefSeq" id="WP_041100431.1">
    <property type="nucleotide sequence ID" value="NZ_JARTHD010000067.1"/>
</dbReference>
<feature type="domain" description="DJ-1/PfpI" evidence="1">
    <location>
        <begin position="2"/>
        <end position="176"/>
    </location>
</feature>
<dbReference type="SUPFAM" id="SSF52317">
    <property type="entry name" value="Class I glutamine amidotransferase-like"/>
    <property type="match status" value="1"/>
</dbReference>
<dbReference type="PANTHER" id="PTHR48094">
    <property type="entry name" value="PROTEIN/NUCLEIC ACID DEGLYCASE DJ-1-RELATED"/>
    <property type="match status" value="1"/>
</dbReference>